<dbReference type="OrthoDB" id="10254721at2759"/>
<organism evidence="10 11">
    <name type="scientific">Tetrabaena socialis</name>
    <dbReference type="NCBI Taxonomy" id="47790"/>
    <lineage>
        <taxon>Eukaryota</taxon>
        <taxon>Viridiplantae</taxon>
        <taxon>Chlorophyta</taxon>
        <taxon>core chlorophytes</taxon>
        <taxon>Chlorophyceae</taxon>
        <taxon>CS clade</taxon>
        <taxon>Chlamydomonadales</taxon>
        <taxon>Tetrabaenaceae</taxon>
        <taxon>Tetrabaena</taxon>
    </lineage>
</organism>
<sequence length="392" mass="41068">MAAPVANAVTQGRKKLEELSFDNLTLRSLPLDPVEGGTLRQVEGACFSRVQPTPLSNPQLVVASTDALALLDLDPAEPGFSALAMRAVLRGGAWNCEKLVEAVKAVVPEARGKRAVAEAFDAEYRRCYLSLMRCKLGLLAPALHDLPEVEAADEVLVAELLEAMAASGSDFTNTFRCLSRFPVPPPGSDPASPAAVQAGGVLDYLLTQGVPTTRAGSVVTSDTRVVRDIHYDGNAIRERATVITRIAPTFLRFGSFEIFKPTDSATGRRGPSAGQEALLLPAMLHHTIRTYFPHIWAQHDGDAIAAGVGWVYELLRNPFSEADVSELLSSAAASAGASSAAVTDESAAASAAAGGAAAQPAAAASDAVSCSLPEYDGRPPEWAAKLCITCSS</sequence>
<keyword evidence="8" id="KW-0460">Magnesium</keyword>
<evidence type="ECO:0000256" key="6">
    <source>
        <dbReference type="ARBA" id="ARBA00022741"/>
    </source>
</evidence>
<dbReference type="Proteomes" id="UP000236333">
    <property type="component" value="Unassembled WGS sequence"/>
</dbReference>
<comment type="cofactor">
    <cofactor evidence="1">
        <name>Mg(2+)</name>
        <dbReference type="ChEBI" id="CHEBI:18420"/>
    </cofactor>
</comment>
<dbReference type="PANTHER" id="PTHR12153">
    <property type="entry name" value="SELENOPROTEIN O"/>
    <property type="match status" value="1"/>
</dbReference>
<evidence type="ECO:0000256" key="4">
    <source>
        <dbReference type="ARBA" id="ARBA00022695"/>
    </source>
</evidence>
<evidence type="ECO:0000256" key="9">
    <source>
        <dbReference type="ARBA" id="ARBA00031547"/>
    </source>
</evidence>
<evidence type="ECO:0000256" key="7">
    <source>
        <dbReference type="ARBA" id="ARBA00022840"/>
    </source>
</evidence>
<dbReference type="GO" id="GO:0005524">
    <property type="term" value="F:ATP binding"/>
    <property type="evidence" value="ECO:0007669"/>
    <property type="project" value="UniProtKB-KW"/>
</dbReference>
<keyword evidence="3" id="KW-0808">Transferase</keyword>
<evidence type="ECO:0000256" key="3">
    <source>
        <dbReference type="ARBA" id="ARBA00022679"/>
    </source>
</evidence>
<dbReference type="Pfam" id="PF02696">
    <property type="entry name" value="SelO"/>
    <property type="match status" value="2"/>
</dbReference>
<evidence type="ECO:0000256" key="2">
    <source>
        <dbReference type="ARBA" id="ARBA00009747"/>
    </source>
</evidence>
<comment type="caution">
    <text evidence="10">The sequence shown here is derived from an EMBL/GenBank/DDBJ whole genome shotgun (WGS) entry which is preliminary data.</text>
</comment>
<reference evidence="10 11" key="1">
    <citation type="journal article" date="2017" name="Mol. Biol. Evol.">
        <title>The 4-celled Tetrabaena socialis nuclear genome reveals the essential components for genetic control of cell number at the origin of multicellularity in the volvocine lineage.</title>
        <authorList>
            <person name="Featherston J."/>
            <person name="Arakaki Y."/>
            <person name="Hanschen E.R."/>
            <person name="Ferris P.J."/>
            <person name="Michod R.E."/>
            <person name="Olson B.J.S.C."/>
            <person name="Nozaki H."/>
            <person name="Durand P.M."/>
        </authorList>
    </citation>
    <scope>NUCLEOTIDE SEQUENCE [LARGE SCALE GENOMIC DNA]</scope>
    <source>
        <strain evidence="10 11">NIES-571</strain>
    </source>
</reference>
<comment type="similarity">
    <text evidence="2">Belongs to the SELO family.</text>
</comment>
<dbReference type="AlphaFoldDB" id="A0A2J7ZUZ5"/>
<gene>
    <name evidence="10" type="ORF">TSOC_009806</name>
</gene>
<protein>
    <recommendedName>
        <fullName evidence="9">Selenoprotein O</fullName>
    </recommendedName>
</protein>
<name>A0A2J7ZUZ5_9CHLO</name>
<keyword evidence="5" id="KW-0479">Metal-binding</keyword>
<evidence type="ECO:0000256" key="1">
    <source>
        <dbReference type="ARBA" id="ARBA00001946"/>
    </source>
</evidence>
<evidence type="ECO:0000313" key="11">
    <source>
        <dbReference type="Proteomes" id="UP000236333"/>
    </source>
</evidence>
<proteinExistence type="inferred from homology"/>
<evidence type="ECO:0000256" key="8">
    <source>
        <dbReference type="ARBA" id="ARBA00022842"/>
    </source>
</evidence>
<keyword evidence="6" id="KW-0547">Nucleotide-binding</keyword>
<evidence type="ECO:0000313" key="10">
    <source>
        <dbReference type="EMBL" id="PNH04070.1"/>
    </source>
</evidence>
<accession>A0A2J7ZUZ5</accession>
<evidence type="ECO:0000256" key="5">
    <source>
        <dbReference type="ARBA" id="ARBA00022723"/>
    </source>
</evidence>
<keyword evidence="11" id="KW-1185">Reference proteome</keyword>
<dbReference type="GO" id="GO:0046872">
    <property type="term" value="F:metal ion binding"/>
    <property type="evidence" value="ECO:0007669"/>
    <property type="project" value="UniProtKB-KW"/>
</dbReference>
<dbReference type="EMBL" id="PGGS01000427">
    <property type="protein sequence ID" value="PNH04070.1"/>
    <property type="molecule type" value="Genomic_DNA"/>
</dbReference>
<keyword evidence="7" id="KW-0067">ATP-binding</keyword>
<dbReference type="PANTHER" id="PTHR12153:SF15">
    <property type="entry name" value="PROTEIN ADENYLYLTRANSFERASE SELO, MITOCHONDRIAL"/>
    <property type="match status" value="1"/>
</dbReference>
<keyword evidence="4" id="KW-0548">Nucleotidyltransferase</keyword>
<dbReference type="GO" id="GO:0016779">
    <property type="term" value="F:nucleotidyltransferase activity"/>
    <property type="evidence" value="ECO:0007669"/>
    <property type="project" value="UniProtKB-KW"/>
</dbReference>
<dbReference type="InterPro" id="IPR003846">
    <property type="entry name" value="SelO"/>
</dbReference>